<evidence type="ECO:0000313" key="1">
    <source>
        <dbReference type="EMBL" id="KAI5332291.1"/>
    </source>
</evidence>
<dbReference type="AlphaFoldDB" id="A0AAD4VWW5"/>
<keyword evidence="2" id="KW-1185">Reference proteome</keyword>
<dbReference type="Proteomes" id="UP001054821">
    <property type="component" value="Chromosome 4"/>
</dbReference>
<gene>
    <name evidence="1" type="ORF">L3X38_022420</name>
</gene>
<proteinExistence type="predicted"/>
<dbReference type="EMBL" id="JAJFAZ020000004">
    <property type="protein sequence ID" value="KAI5332291.1"/>
    <property type="molecule type" value="Genomic_DNA"/>
</dbReference>
<protein>
    <submittedName>
        <fullName evidence="1">Uncharacterized protein</fullName>
    </submittedName>
</protein>
<accession>A0AAD4VWW5</accession>
<evidence type="ECO:0000313" key="2">
    <source>
        <dbReference type="Proteomes" id="UP001054821"/>
    </source>
</evidence>
<sequence length="133" mass="14293">MRVFLELEFCEERGDISLNQTCHSPGDFVSPPVVSFGRHPGLGVFLASNLGRGRLKFCRGSSHSKFGKDGCNKRAFREGPDISSARLVGVNREALASDLRAGVRPSPSVGFGGDLGAEELDFRVQPERSGSAL</sequence>
<name>A0AAD4VWW5_PRUDU</name>
<comment type="caution">
    <text evidence="1">The sequence shown here is derived from an EMBL/GenBank/DDBJ whole genome shotgun (WGS) entry which is preliminary data.</text>
</comment>
<organism evidence="1 2">
    <name type="scientific">Prunus dulcis</name>
    <name type="common">Almond</name>
    <name type="synonym">Amygdalus dulcis</name>
    <dbReference type="NCBI Taxonomy" id="3755"/>
    <lineage>
        <taxon>Eukaryota</taxon>
        <taxon>Viridiplantae</taxon>
        <taxon>Streptophyta</taxon>
        <taxon>Embryophyta</taxon>
        <taxon>Tracheophyta</taxon>
        <taxon>Spermatophyta</taxon>
        <taxon>Magnoliopsida</taxon>
        <taxon>eudicotyledons</taxon>
        <taxon>Gunneridae</taxon>
        <taxon>Pentapetalae</taxon>
        <taxon>rosids</taxon>
        <taxon>fabids</taxon>
        <taxon>Rosales</taxon>
        <taxon>Rosaceae</taxon>
        <taxon>Amygdaloideae</taxon>
        <taxon>Amygdaleae</taxon>
        <taxon>Prunus</taxon>
    </lineage>
</organism>
<reference evidence="1 2" key="1">
    <citation type="journal article" date="2022" name="G3 (Bethesda)">
        <title>Whole-genome sequence and methylome profiling of the almond [Prunus dulcis (Mill.) D.A. Webb] cultivar 'Nonpareil'.</title>
        <authorList>
            <person name="D'Amico-Willman K.M."/>
            <person name="Ouma W.Z."/>
            <person name="Meulia T."/>
            <person name="Sideli G.M."/>
            <person name="Gradziel T.M."/>
            <person name="Fresnedo-Ramirez J."/>
        </authorList>
    </citation>
    <scope>NUCLEOTIDE SEQUENCE [LARGE SCALE GENOMIC DNA]</scope>
    <source>
        <strain evidence="1">Clone GOH B32 T37-40</strain>
    </source>
</reference>